<feature type="compositionally biased region" description="Low complexity" evidence="1">
    <location>
        <begin position="158"/>
        <end position="171"/>
    </location>
</feature>
<accession>A0A2P5HTV7</accession>
<dbReference type="OrthoDB" id="5197955at2759"/>
<dbReference type="AlphaFoldDB" id="A0A2P5HTV7"/>
<organism evidence="2 3">
    <name type="scientific">Diaporthe helianthi</name>
    <dbReference type="NCBI Taxonomy" id="158607"/>
    <lineage>
        <taxon>Eukaryota</taxon>
        <taxon>Fungi</taxon>
        <taxon>Dikarya</taxon>
        <taxon>Ascomycota</taxon>
        <taxon>Pezizomycotina</taxon>
        <taxon>Sordariomycetes</taxon>
        <taxon>Sordariomycetidae</taxon>
        <taxon>Diaporthales</taxon>
        <taxon>Diaporthaceae</taxon>
        <taxon>Diaporthe</taxon>
    </lineage>
</organism>
<keyword evidence="3" id="KW-1185">Reference proteome</keyword>
<reference evidence="2" key="1">
    <citation type="submission" date="2017-09" db="EMBL/GenBank/DDBJ databases">
        <title>Polyketide synthases of a Diaporthe helianthi virulent isolate.</title>
        <authorList>
            <person name="Baroncelli R."/>
        </authorList>
    </citation>
    <scope>NUCLEOTIDE SEQUENCE [LARGE SCALE GENOMIC DNA]</scope>
    <source>
        <strain evidence="2">7/96</strain>
    </source>
</reference>
<proteinExistence type="predicted"/>
<dbReference type="EMBL" id="MAVT02000754">
    <property type="protein sequence ID" value="POS73678.1"/>
    <property type="molecule type" value="Genomic_DNA"/>
</dbReference>
<protein>
    <submittedName>
        <fullName evidence="2">Uncharacterized protein</fullName>
    </submittedName>
</protein>
<sequence length="385" mass="42757">MADHANRGVQLKSPPALPCLPEPFKVRFLHPHYPDRDALFRLPRLDATQGSSVPSGVHHHTALLACQIVANNAFRGYLATDRDGEARVTVGQDDILTHDKYWFIADPSNPRGNYPVVPRFEDWIFPNEEFLGLRWRPDRLQRPPDQSDPPTDAPMLPPTATQTPPAIAAQMAPPPYQNTSLAMSPETLPAEGDSMSSEKVDGDVLKKEYNGGGIIRSSAASSNSRKRSYSLANQGADAHYDRLKVYQWIQDPADDDPEESQSIKDAEWNSQDLDFDTDAERGRGRPRKRRCTSPGREQTLDTLPSLVTDDNVSLDAHGPTTVTRQLVENRYTLPPVTSAKNAVGNFALDHMLNSDTFQKHFLARNAAVVLWALHLATWAESHSAS</sequence>
<evidence type="ECO:0000313" key="2">
    <source>
        <dbReference type="EMBL" id="POS73678.1"/>
    </source>
</evidence>
<evidence type="ECO:0000313" key="3">
    <source>
        <dbReference type="Proteomes" id="UP000094444"/>
    </source>
</evidence>
<dbReference type="Proteomes" id="UP000094444">
    <property type="component" value="Unassembled WGS sequence"/>
</dbReference>
<feature type="region of interest" description="Disordered" evidence="1">
    <location>
        <begin position="252"/>
        <end position="301"/>
    </location>
</feature>
<feature type="region of interest" description="Disordered" evidence="1">
    <location>
        <begin position="135"/>
        <end position="199"/>
    </location>
</feature>
<comment type="caution">
    <text evidence="2">The sequence shown here is derived from an EMBL/GenBank/DDBJ whole genome shotgun (WGS) entry which is preliminary data.</text>
</comment>
<dbReference type="InParanoid" id="A0A2P5HTV7"/>
<gene>
    <name evidence="2" type="ORF">DHEL01_v207930</name>
</gene>
<name>A0A2P5HTV7_DIAHE</name>
<evidence type="ECO:0000256" key="1">
    <source>
        <dbReference type="SAM" id="MobiDB-lite"/>
    </source>
</evidence>